<feature type="transmembrane region" description="Helical" evidence="10">
    <location>
        <begin position="495"/>
        <end position="511"/>
    </location>
</feature>
<accession>A0A2K3QLI7</accession>
<dbReference type="Gene3D" id="1.20.1540.10">
    <property type="entry name" value="Rhomboid-like"/>
    <property type="match status" value="1"/>
</dbReference>
<dbReference type="STRING" id="45235.A0A2K3QLI7"/>
<feature type="domain" description="Peptidase S54 rhomboid" evidence="12">
    <location>
        <begin position="397"/>
        <end position="534"/>
    </location>
</feature>
<feature type="non-terminal residue" evidence="13">
    <location>
        <position position="1"/>
    </location>
</feature>
<evidence type="ECO:0000313" key="13">
    <source>
        <dbReference type="EMBL" id="PNY28398.1"/>
    </source>
</evidence>
<sequence>SLLHSRSRSSYPRELRICAFETAGPANLLRRQRRIILSSQNRQHATHYVIHPKRISDNLASPARLSRLSRLLQPHSPGHWGRPVAFFAFFSIAAVPDVVADCDASPSVMASNDGFYGGNRRPQAADKLPSPAPYHNAQLAPSQQSTPAPSYHSGYPATSPSHTPGPYGAPQGQPRTGASPFDTVFDDHMYPVNSKPYASGSPGSMSQPGLYQDTGYHGQGRPPPSSSGPHVAEDIPLQDQAGKYVDFNDHVYDAPDAAQAGGQQNKRGKVQLGELGMIGAGRKRIPWVVYIFTIVQVAVFIGEIVKNGMLTGSPIMIKPQFNPMIGPSTQVMINMGARFTPCMHNIKEIQGASSPVNFLCPNATTNTQICSLSELCGFGGGVPNPTFNNINQTPQPNQWFRFIIPIFMHAGLIHIGFNMLMQLTIAKEMEMAIGPIRFLLVYLSAGIFGFIMGGNFAAPLIASTGASGSLFGIMALTLLDLFYSWKERRQPVKDLMFLLLDMVIAFVLGLLPGLDNFSHIGGFLMGLGLGVCVLHSPNSLRRRMANDIPYAAVDPESETTSPPFLKSPVGFFKGRKPLWWIWWIVRVAALCIVIIVFIVLLNNFYTVGNTCSWCKYLSCLPVSNWCELGTIPQSS</sequence>
<comment type="catalytic activity">
    <reaction evidence="1 10">
        <text>Cleaves type-1 transmembrane domains using a catalytic dyad composed of serine and histidine that are contributed by different transmembrane domains.</text>
        <dbReference type="EC" id="3.4.21.105"/>
    </reaction>
</comment>
<feature type="transmembrane region" description="Helical" evidence="10">
    <location>
        <begin position="464"/>
        <end position="483"/>
    </location>
</feature>
<evidence type="ECO:0000256" key="8">
    <source>
        <dbReference type="ARBA" id="ARBA00022989"/>
    </source>
</evidence>
<evidence type="ECO:0000256" key="4">
    <source>
        <dbReference type="ARBA" id="ARBA00022670"/>
    </source>
</evidence>
<proteinExistence type="inferred from homology"/>
<feature type="transmembrane region" description="Helical" evidence="10">
    <location>
        <begin position="399"/>
        <end position="417"/>
    </location>
</feature>
<feature type="region of interest" description="Disordered" evidence="11">
    <location>
        <begin position="112"/>
        <end position="233"/>
    </location>
</feature>
<evidence type="ECO:0000259" key="12">
    <source>
        <dbReference type="Pfam" id="PF01694"/>
    </source>
</evidence>
<dbReference type="InterPro" id="IPR035952">
    <property type="entry name" value="Rhomboid-like_sf"/>
</dbReference>
<evidence type="ECO:0000256" key="9">
    <source>
        <dbReference type="ARBA" id="ARBA00023136"/>
    </source>
</evidence>
<comment type="subcellular location">
    <subcellularLocation>
        <location evidence="2 10">Membrane</location>
        <topology evidence="2 10">Multi-pass membrane protein</topology>
    </subcellularLocation>
</comment>
<name>A0A2K3QLI7_9HYPO</name>
<reference evidence="13 14" key="1">
    <citation type="submission" date="2017-08" db="EMBL/GenBank/DDBJ databases">
        <title>Harnessing the power of phylogenomics to disentangle the directionality and signatures of interkingdom host jumping in the parasitic fungal genus Tolypocladium.</title>
        <authorList>
            <person name="Quandt C.A."/>
            <person name="Patterson W."/>
            <person name="Spatafora J.W."/>
        </authorList>
    </citation>
    <scope>NUCLEOTIDE SEQUENCE [LARGE SCALE GENOMIC DNA]</scope>
    <source>
        <strain evidence="13 14">CBS 113982</strain>
    </source>
</reference>
<dbReference type="InterPro" id="IPR022764">
    <property type="entry name" value="Peptidase_S54_rhomboid_dom"/>
</dbReference>
<dbReference type="Pfam" id="PF01694">
    <property type="entry name" value="Rhomboid"/>
    <property type="match status" value="1"/>
</dbReference>
<evidence type="ECO:0000256" key="3">
    <source>
        <dbReference type="ARBA" id="ARBA00009045"/>
    </source>
</evidence>
<feature type="transmembrane region" description="Helical" evidence="10">
    <location>
        <begin position="287"/>
        <end position="305"/>
    </location>
</feature>
<organism evidence="13 14">
    <name type="scientific">Tolypocladium capitatum</name>
    <dbReference type="NCBI Taxonomy" id="45235"/>
    <lineage>
        <taxon>Eukaryota</taxon>
        <taxon>Fungi</taxon>
        <taxon>Dikarya</taxon>
        <taxon>Ascomycota</taxon>
        <taxon>Pezizomycotina</taxon>
        <taxon>Sordariomycetes</taxon>
        <taxon>Hypocreomycetidae</taxon>
        <taxon>Hypocreales</taxon>
        <taxon>Ophiocordycipitaceae</taxon>
        <taxon>Tolypocladium</taxon>
    </lineage>
</organism>
<evidence type="ECO:0000256" key="6">
    <source>
        <dbReference type="ARBA" id="ARBA00022801"/>
    </source>
</evidence>
<protein>
    <recommendedName>
        <fullName evidence="10">Rhomboid-type serine protease</fullName>
        <ecNumber evidence="10">3.4.21.105</ecNumber>
    </recommendedName>
</protein>
<dbReference type="PANTHER" id="PTHR22936">
    <property type="entry name" value="RHOMBOID-RELATED"/>
    <property type="match status" value="1"/>
</dbReference>
<keyword evidence="5 10" id="KW-0812">Transmembrane</keyword>
<feature type="transmembrane region" description="Helical" evidence="10">
    <location>
        <begin position="580"/>
        <end position="605"/>
    </location>
</feature>
<dbReference type="EC" id="3.4.21.105" evidence="10"/>
<evidence type="ECO:0000256" key="2">
    <source>
        <dbReference type="ARBA" id="ARBA00004141"/>
    </source>
</evidence>
<comment type="caution">
    <text evidence="13">The sequence shown here is derived from an EMBL/GenBank/DDBJ whole genome shotgun (WGS) entry which is preliminary data.</text>
</comment>
<comment type="similarity">
    <text evidence="3 10">Belongs to the peptidase S54 family.</text>
</comment>
<keyword evidence="4 10" id="KW-0645">Protease</keyword>
<evidence type="ECO:0000256" key="5">
    <source>
        <dbReference type="ARBA" id="ARBA00022692"/>
    </source>
</evidence>
<evidence type="ECO:0000313" key="14">
    <source>
        <dbReference type="Proteomes" id="UP000236621"/>
    </source>
</evidence>
<feature type="compositionally biased region" description="Polar residues" evidence="11">
    <location>
        <begin position="139"/>
        <end position="148"/>
    </location>
</feature>
<evidence type="ECO:0000256" key="11">
    <source>
        <dbReference type="SAM" id="MobiDB-lite"/>
    </source>
</evidence>
<keyword evidence="6 10" id="KW-0378">Hydrolase</keyword>
<evidence type="ECO:0000256" key="10">
    <source>
        <dbReference type="RuleBase" id="RU362115"/>
    </source>
</evidence>
<keyword evidence="7 10" id="KW-0720">Serine protease</keyword>
<keyword evidence="8 10" id="KW-1133">Transmembrane helix</keyword>
<dbReference type="InterPro" id="IPR002610">
    <property type="entry name" value="Peptidase_S54_rhomboid-like"/>
</dbReference>
<dbReference type="PANTHER" id="PTHR22936:SF69">
    <property type="entry name" value="RHOMBOID-LIKE PROTEIN"/>
    <property type="match status" value="1"/>
</dbReference>
<dbReference type="OrthoDB" id="2146116at2759"/>
<dbReference type="GO" id="GO:0006508">
    <property type="term" value="P:proteolysis"/>
    <property type="evidence" value="ECO:0007669"/>
    <property type="project" value="UniProtKB-KW"/>
</dbReference>
<dbReference type="Proteomes" id="UP000236621">
    <property type="component" value="Unassembled WGS sequence"/>
</dbReference>
<comment type="function">
    <text evidence="10">Serine protease involved in intramembrane proteolysis.</text>
</comment>
<dbReference type="GO" id="GO:0016020">
    <property type="term" value="C:membrane"/>
    <property type="evidence" value="ECO:0007669"/>
    <property type="project" value="UniProtKB-SubCell"/>
</dbReference>
<evidence type="ECO:0000256" key="7">
    <source>
        <dbReference type="ARBA" id="ARBA00022825"/>
    </source>
</evidence>
<dbReference type="SUPFAM" id="SSF144091">
    <property type="entry name" value="Rhomboid-like"/>
    <property type="match status" value="1"/>
</dbReference>
<feature type="transmembrane region" description="Helical" evidence="10">
    <location>
        <begin position="438"/>
        <end position="458"/>
    </location>
</feature>
<keyword evidence="9 10" id="KW-0472">Membrane</keyword>
<comment type="caution">
    <text evidence="10">Lacks conserved residue(s) required for the propagation of feature annotation.</text>
</comment>
<gene>
    <name evidence="13" type="ORF">TCAP_01676</name>
</gene>
<dbReference type="GO" id="GO:0004252">
    <property type="term" value="F:serine-type endopeptidase activity"/>
    <property type="evidence" value="ECO:0007669"/>
    <property type="project" value="InterPro"/>
</dbReference>
<dbReference type="AlphaFoldDB" id="A0A2K3QLI7"/>
<keyword evidence="14" id="KW-1185">Reference proteome</keyword>
<evidence type="ECO:0000256" key="1">
    <source>
        <dbReference type="ARBA" id="ARBA00000156"/>
    </source>
</evidence>
<dbReference type="EMBL" id="NRSZ01000267">
    <property type="protein sequence ID" value="PNY28398.1"/>
    <property type="molecule type" value="Genomic_DNA"/>
</dbReference>